<dbReference type="STRING" id="1074467.JP39_03320"/>
<dbReference type="Proteomes" id="UP000061546">
    <property type="component" value="Chromosome"/>
</dbReference>
<protein>
    <recommendedName>
        <fullName evidence="6">N-acetyltransferase domain-containing protein</fullName>
    </recommendedName>
</protein>
<sequence>MNTSFYNTESLKSFDCGDGRINDYFVNEAIGLDQENIFATTIYVDNSDNIVGFYSTSASLLLIDNRDDGFEKSITRETMTEYSAIKIQYFAVDEQYQNNGVGMSLMQNMIERLILADMKYNIGFKVLYLEALTNAMDFYEYCGFNFLKSWESEQNLKSAIMVMNYEEMCDSVDI</sequence>
<evidence type="ECO:0000256" key="1">
    <source>
        <dbReference type="ARBA" id="ARBA00022491"/>
    </source>
</evidence>
<dbReference type="AlphaFoldDB" id="A0A0K2LB88"/>
<proteinExistence type="predicted"/>
<dbReference type="CDD" id="cd04301">
    <property type="entry name" value="NAT_SF"/>
    <property type="match status" value="1"/>
</dbReference>
<dbReference type="KEGG" id="lhi:JP39_03320"/>
<dbReference type="SUPFAM" id="SSF55729">
    <property type="entry name" value="Acyl-CoA N-acyltransferases (Nat)"/>
    <property type="match status" value="1"/>
</dbReference>
<evidence type="ECO:0000256" key="5">
    <source>
        <dbReference type="ARBA" id="ARBA00049880"/>
    </source>
</evidence>
<dbReference type="EMBL" id="CP012559">
    <property type="protein sequence ID" value="ALB28468.1"/>
    <property type="molecule type" value="Genomic_DNA"/>
</dbReference>
<dbReference type="Gene3D" id="3.40.630.30">
    <property type="match status" value="1"/>
</dbReference>
<keyword evidence="1" id="KW-0678">Repressor</keyword>
<keyword evidence="8" id="KW-1185">Reference proteome</keyword>
<reference evidence="7 8" key="1">
    <citation type="submission" date="2015-08" db="EMBL/GenBank/DDBJ databases">
        <title>Genomic sequence of Lactobacillus heilongjiangensis DSM 28069, isolated from Chinese traditional pickle.</title>
        <authorList>
            <person name="Jiang X."/>
            <person name="Zheng B."/>
            <person name="Cheng H."/>
        </authorList>
    </citation>
    <scope>NUCLEOTIDE SEQUENCE [LARGE SCALE GENOMIC DNA]</scope>
    <source>
        <strain evidence="7 8">DSM 28069</strain>
    </source>
</reference>
<evidence type="ECO:0000313" key="7">
    <source>
        <dbReference type="EMBL" id="ALB28468.1"/>
    </source>
</evidence>
<dbReference type="InterPro" id="IPR000182">
    <property type="entry name" value="GNAT_dom"/>
</dbReference>
<keyword evidence="3" id="KW-0808">Transferase</keyword>
<comment type="catalytic activity">
    <reaction evidence="5">
        <text>glycyl-tRNA(Gly) + acetyl-CoA = N-acetylglycyl-tRNA(Gly) + CoA + H(+)</text>
        <dbReference type="Rhea" id="RHEA:81867"/>
        <dbReference type="Rhea" id="RHEA-COMP:9683"/>
        <dbReference type="Rhea" id="RHEA-COMP:19766"/>
        <dbReference type="ChEBI" id="CHEBI:15378"/>
        <dbReference type="ChEBI" id="CHEBI:57287"/>
        <dbReference type="ChEBI" id="CHEBI:57288"/>
        <dbReference type="ChEBI" id="CHEBI:78522"/>
        <dbReference type="ChEBI" id="CHEBI:232036"/>
    </reaction>
</comment>
<accession>A0A0K2LB88</accession>
<dbReference type="GO" id="GO:0016747">
    <property type="term" value="F:acyltransferase activity, transferring groups other than amino-acyl groups"/>
    <property type="evidence" value="ECO:0007669"/>
    <property type="project" value="InterPro"/>
</dbReference>
<keyword evidence="2" id="KW-1277">Toxin-antitoxin system</keyword>
<evidence type="ECO:0000259" key="6">
    <source>
        <dbReference type="Pfam" id="PF13508"/>
    </source>
</evidence>
<evidence type="ECO:0000313" key="8">
    <source>
        <dbReference type="Proteomes" id="UP000061546"/>
    </source>
</evidence>
<gene>
    <name evidence="7" type="ORF">JP39_03320</name>
</gene>
<feature type="domain" description="N-acetyltransferase" evidence="6">
    <location>
        <begin position="80"/>
        <end position="144"/>
    </location>
</feature>
<dbReference type="PANTHER" id="PTHR36449">
    <property type="entry name" value="ACETYLTRANSFERASE-RELATED"/>
    <property type="match status" value="1"/>
</dbReference>
<evidence type="ECO:0000256" key="3">
    <source>
        <dbReference type="ARBA" id="ARBA00022679"/>
    </source>
</evidence>
<dbReference type="InterPro" id="IPR016181">
    <property type="entry name" value="Acyl_CoA_acyltransferase"/>
</dbReference>
<keyword evidence="4" id="KW-0012">Acyltransferase</keyword>
<evidence type="ECO:0000256" key="2">
    <source>
        <dbReference type="ARBA" id="ARBA00022649"/>
    </source>
</evidence>
<evidence type="ECO:0000256" key="4">
    <source>
        <dbReference type="ARBA" id="ARBA00023315"/>
    </source>
</evidence>
<dbReference type="Pfam" id="PF13508">
    <property type="entry name" value="Acetyltransf_7"/>
    <property type="match status" value="1"/>
</dbReference>
<organism evidence="7 8">
    <name type="scientific">Companilactobacillus heilongjiangensis</name>
    <dbReference type="NCBI Taxonomy" id="1074467"/>
    <lineage>
        <taxon>Bacteria</taxon>
        <taxon>Bacillati</taxon>
        <taxon>Bacillota</taxon>
        <taxon>Bacilli</taxon>
        <taxon>Lactobacillales</taxon>
        <taxon>Lactobacillaceae</taxon>
        <taxon>Companilactobacillus</taxon>
    </lineage>
</organism>
<name>A0A0K2LB88_9LACO</name>
<dbReference type="PANTHER" id="PTHR36449:SF1">
    <property type="entry name" value="ACETYLTRANSFERASE"/>
    <property type="match status" value="1"/>
</dbReference>